<evidence type="ECO:0000256" key="1">
    <source>
        <dbReference type="SAM" id="MobiDB-lite"/>
    </source>
</evidence>
<feature type="non-terminal residue" evidence="2">
    <location>
        <position position="303"/>
    </location>
</feature>
<sequence length="303" mass="35571">MSEENPNSTYDNNLNTPSTTSPFFDFWSEYIGEHHPKYEAIVETIGLLQLVTQITAMSEAKRTLVENIGKFLRVCIRGHKISQRKNELESEQDQKVFEFIRIVVSLINDYLKLEFLYEKRYDKQEIKNEQIIEFATNKFSQLKRTKDILLDDRDLQWKRLNSLYESRHAETPNQWFPNMNMCKEPEHMEDVESELQIETSLLNSRNFSDDSNIPVDSESSQSNRNRSESMPADSPPTWFADSIKSIETTDDSLKTINDFEDENVKDENVEDENVKDENVKDENVKDENVEDENVEDENVEDEN</sequence>
<organism evidence="2 3">
    <name type="scientific">Ambispora gerdemannii</name>
    <dbReference type="NCBI Taxonomy" id="144530"/>
    <lineage>
        <taxon>Eukaryota</taxon>
        <taxon>Fungi</taxon>
        <taxon>Fungi incertae sedis</taxon>
        <taxon>Mucoromycota</taxon>
        <taxon>Glomeromycotina</taxon>
        <taxon>Glomeromycetes</taxon>
        <taxon>Archaeosporales</taxon>
        <taxon>Ambisporaceae</taxon>
        <taxon>Ambispora</taxon>
    </lineage>
</organism>
<dbReference type="Proteomes" id="UP000789831">
    <property type="component" value="Unassembled WGS sequence"/>
</dbReference>
<evidence type="ECO:0000313" key="3">
    <source>
        <dbReference type="Proteomes" id="UP000789831"/>
    </source>
</evidence>
<reference evidence="2" key="1">
    <citation type="submission" date="2021-06" db="EMBL/GenBank/DDBJ databases">
        <authorList>
            <person name="Kallberg Y."/>
            <person name="Tangrot J."/>
            <person name="Rosling A."/>
        </authorList>
    </citation>
    <scope>NUCLEOTIDE SEQUENCE</scope>
    <source>
        <strain evidence="2">MT106</strain>
    </source>
</reference>
<feature type="compositionally biased region" description="Acidic residues" evidence="1">
    <location>
        <begin position="258"/>
        <end position="274"/>
    </location>
</feature>
<dbReference type="EMBL" id="CAJVPL010003800">
    <property type="protein sequence ID" value="CAG8638604.1"/>
    <property type="molecule type" value="Genomic_DNA"/>
</dbReference>
<feature type="compositionally biased region" description="Acidic residues" evidence="1">
    <location>
        <begin position="288"/>
        <end position="303"/>
    </location>
</feature>
<protein>
    <submittedName>
        <fullName evidence="2">4046_t:CDS:1</fullName>
    </submittedName>
</protein>
<gene>
    <name evidence="2" type="ORF">AGERDE_LOCUS10870</name>
</gene>
<comment type="caution">
    <text evidence="2">The sequence shown here is derived from an EMBL/GenBank/DDBJ whole genome shotgun (WGS) entry which is preliminary data.</text>
</comment>
<proteinExistence type="predicted"/>
<feature type="compositionally biased region" description="Basic and acidic residues" evidence="1">
    <location>
        <begin position="275"/>
        <end position="287"/>
    </location>
</feature>
<evidence type="ECO:0000313" key="2">
    <source>
        <dbReference type="EMBL" id="CAG8638604.1"/>
    </source>
</evidence>
<name>A0A9N9H0L4_9GLOM</name>
<feature type="region of interest" description="Disordered" evidence="1">
    <location>
        <begin position="203"/>
        <end position="303"/>
    </location>
</feature>
<accession>A0A9N9H0L4</accession>
<dbReference type="AlphaFoldDB" id="A0A9N9H0L4"/>
<keyword evidence="3" id="KW-1185">Reference proteome</keyword>